<reference evidence="1 2" key="1">
    <citation type="journal article" date="2017" name="Int. J. Syst. Evol. Microbiol.">
        <title>Mucilaginibacterpsychrotolerans sp. nov., isolated from peatlands.</title>
        <authorList>
            <person name="Deng Y."/>
            <person name="Shen L."/>
            <person name="Xu B."/>
            <person name="Liu Y."/>
            <person name="Gu Z."/>
            <person name="Liu H."/>
            <person name="Zhou Y."/>
        </authorList>
    </citation>
    <scope>NUCLEOTIDE SEQUENCE [LARGE SCALE GENOMIC DNA]</scope>
    <source>
        <strain evidence="1 2">NH7-4</strain>
    </source>
</reference>
<dbReference type="RefSeq" id="WP_133234942.1">
    <property type="nucleotide sequence ID" value="NZ_SOZE01000031.1"/>
</dbReference>
<keyword evidence="2" id="KW-1185">Reference proteome</keyword>
<name>A0A4Y8S7N9_9SPHI</name>
<comment type="caution">
    <text evidence="1">The sequence shown here is derived from an EMBL/GenBank/DDBJ whole genome shotgun (WGS) entry which is preliminary data.</text>
</comment>
<protein>
    <submittedName>
        <fullName evidence="1">Uncharacterized protein</fullName>
    </submittedName>
</protein>
<sequence length="153" mass="18081">MNEYEKSELEGRAFFEVLYPNYVKDFSKDKYSWWDVSGYTVSNEIADVPYVAELKKRGFEHDYHPTVMLQVDKYENLKNYTLQSGIKTFYVCFYSDRTLVFNIDKIDPMKVVKESKMLPVNTAEDNGYKLKEVMYLPITDAKILSRGYKTLKK</sequence>
<organism evidence="1 2">
    <name type="scientific">Mucilaginibacter psychrotolerans</name>
    <dbReference type="NCBI Taxonomy" id="1524096"/>
    <lineage>
        <taxon>Bacteria</taxon>
        <taxon>Pseudomonadati</taxon>
        <taxon>Bacteroidota</taxon>
        <taxon>Sphingobacteriia</taxon>
        <taxon>Sphingobacteriales</taxon>
        <taxon>Sphingobacteriaceae</taxon>
        <taxon>Mucilaginibacter</taxon>
    </lineage>
</organism>
<dbReference type="Proteomes" id="UP000297540">
    <property type="component" value="Unassembled WGS sequence"/>
</dbReference>
<evidence type="ECO:0000313" key="1">
    <source>
        <dbReference type="EMBL" id="TFF34404.1"/>
    </source>
</evidence>
<proteinExistence type="predicted"/>
<dbReference type="OrthoDB" id="9831885at2"/>
<gene>
    <name evidence="1" type="ORF">E2R66_22275</name>
</gene>
<dbReference type="AlphaFoldDB" id="A0A4Y8S7N9"/>
<dbReference type="EMBL" id="SOZE01000031">
    <property type="protein sequence ID" value="TFF34404.1"/>
    <property type="molecule type" value="Genomic_DNA"/>
</dbReference>
<evidence type="ECO:0000313" key="2">
    <source>
        <dbReference type="Proteomes" id="UP000297540"/>
    </source>
</evidence>
<accession>A0A4Y8S7N9</accession>